<evidence type="ECO:0000313" key="3">
    <source>
        <dbReference type="EMBL" id="EFG26739.1"/>
    </source>
</evidence>
<evidence type="ECO:0000313" key="4">
    <source>
        <dbReference type="Proteomes" id="UP000005777"/>
    </source>
</evidence>
<organism evidence="3 4">
    <name type="scientific">Scardovia inopinata F0304</name>
    <dbReference type="NCBI Taxonomy" id="641146"/>
    <lineage>
        <taxon>Bacteria</taxon>
        <taxon>Bacillati</taxon>
        <taxon>Actinomycetota</taxon>
        <taxon>Actinomycetes</taxon>
        <taxon>Bifidobacteriales</taxon>
        <taxon>Bifidobacteriaceae</taxon>
        <taxon>Scardovia</taxon>
    </lineage>
</organism>
<dbReference type="InterPro" id="IPR006054">
    <property type="entry name" value="DnaQ"/>
</dbReference>
<accession>W5IIE0</accession>
<protein>
    <submittedName>
        <fullName evidence="3">Exonuclease, DNA polymerase III, epsilon subunit</fullName>
    </submittedName>
</protein>
<gene>
    <name evidence="3" type="ORF">HMPREF9020_00366</name>
</gene>
<evidence type="ECO:0000256" key="1">
    <source>
        <dbReference type="ARBA" id="ARBA00022839"/>
    </source>
</evidence>
<dbReference type="Gene3D" id="3.30.420.10">
    <property type="entry name" value="Ribonuclease H-like superfamily/Ribonuclease H"/>
    <property type="match status" value="1"/>
</dbReference>
<dbReference type="GO" id="GO:0003887">
    <property type="term" value="F:DNA-directed DNA polymerase activity"/>
    <property type="evidence" value="ECO:0007669"/>
    <property type="project" value="InterPro"/>
</dbReference>
<dbReference type="FunFam" id="3.30.420.10:FF:000045">
    <property type="entry name" value="3'-5' exonuclease DinG"/>
    <property type="match status" value="1"/>
</dbReference>
<comment type="caution">
    <text evidence="3">The sequence shown here is derived from an EMBL/GenBank/DDBJ whole genome shotgun (WGS) entry which is preliminary data.</text>
</comment>
<dbReference type="eggNOG" id="COG2176">
    <property type="taxonomic scope" value="Bacteria"/>
</dbReference>
<dbReference type="GO" id="GO:0045004">
    <property type="term" value="P:DNA replication proofreading"/>
    <property type="evidence" value="ECO:0007669"/>
    <property type="project" value="TreeGrafter"/>
</dbReference>
<keyword evidence="1 3" id="KW-0378">Hydrolase</keyword>
<dbReference type="InterPro" id="IPR036397">
    <property type="entry name" value="RNaseH_sf"/>
</dbReference>
<dbReference type="SUPFAM" id="SSF53098">
    <property type="entry name" value="Ribonuclease H-like"/>
    <property type="match status" value="1"/>
</dbReference>
<proteinExistence type="predicted"/>
<dbReference type="Proteomes" id="UP000005777">
    <property type="component" value="Unassembled WGS sequence"/>
</dbReference>
<sequence length="241" mass="27024">MRIIDKAIKRIKLSFHNNTQQTSKINTLPNNAKLQTLSMEADTIIFDTETTGNFSDQRIIEIGGLFLRKGVPIGEWQQLINPGVNITHFSQHLSGINDAMIANEPPASTVIPWFINSIQNLTIVGYNVNFDINALNEEANRLGMSGISVSNVIDVIDIARQSLPNSPSYSLEQVAILLNVSDTEKHRALDDAILTWKCWQKMESMNNKQIILSQEQVTTVSQRNSKIRNDKNKACSFKQVS</sequence>
<dbReference type="PANTHER" id="PTHR30231">
    <property type="entry name" value="DNA POLYMERASE III SUBUNIT EPSILON"/>
    <property type="match status" value="1"/>
</dbReference>
<dbReference type="InterPro" id="IPR012337">
    <property type="entry name" value="RNaseH-like_sf"/>
</dbReference>
<dbReference type="RefSeq" id="WP_006292722.1">
    <property type="nucleotide sequence ID" value="NZ_GG770225.1"/>
</dbReference>
<name>W5IIE0_SCAIO</name>
<dbReference type="EMBL" id="ADCX01000002">
    <property type="protein sequence ID" value="EFG26739.1"/>
    <property type="molecule type" value="Genomic_DNA"/>
</dbReference>
<dbReference type="CDD" id="cd06127">
    <property type="entry name" value="DEDDh"/>
    <property type="match status" value="1"/>
</dbReference>
<reference evidence="3 4" key="1">
    <citation type="submission" date="2012-01" db="EMBL/GenBank/DDBJ databases">
        <title>The Genome Sequence of Scardovia inopinata F0304.</title>
        <authorList>
            <consortium name="The Broad Institute Genome Sequencing Platform"/>
            <person name="Earl A."/>
            <person name="Ward D."/>
            <person name="Feldgarden M."/>
            <person name="Gevers D."/>
            <person name="Izard J."/>
            <person name="Baranova O.V."/>
            <person name="Blanton J.M."/>
            <person name="Tanner A.C."/>
            <person name="Dewhirst F.E."/>
            <person name="Young S.K."/>
            <person name="Zeng Q."/>
            <person name="Gargeya S."/>
            <person name="Fitzgerald M."/>
            <person name="Haas B."/>
            <person name="Abouelleil A."/>
            <person name="Alvarado L."/>
            <person name="Arachchi H.M."/>
            <person name="Berlin A."/>
            <person name="Chapman S.B."/>
            <person name="Gearin G."/>
            <person name="Goldberg J."/>
            <person name="Griggs A."/>
            <person name="Gujja S."/>
            <person name="Hansen M."/>
            <person name="Heiman D."/>
            <person name="Howarth C."/>
            <person name="Larimer J."/>
            <person name="Lui A."/>
            <person name="MacDonald P.J."/>
            <person name="McCowen C."/>
            <person name="Montmayeur A."/>
            <person name="Murphy C."/>
            <person name="Neiman D."/>
            <person name="Pearson M."/>
            <person name="Priest M."/>
            <person name="Roberts A."/>
            <person name="Saif S."/>
            <person name="Shea T."/>
            <person name="Sisk P."/>
            <person name="Stolte C."/>
            <person name="Sykes S."/>
            <person name="Wortman J."/>
            <person name="Nusbaum C."/>
            <person name="Birren B."/>
        </authorList>
    </citation>
    <scope>NUCLEOTIDE SEQUENCE [LARGE SCALE GENOMIC DNA]</scope>
    <source>
        <strain evidence="3 4">F0304</strain>
    </source>
</reference>
<dbReference type="SMART" id="SM00479">
    <property type="entry name" value="EXOIII"/>
    <property type="match status" value="1"/>
</dbReference>
<evidence type="ECO:0000259" key="2">
    <source>
        <dbReference type="SMART" id="SM00479"/>
    </source>
</evidence>
<keyword evidence="1 3" id="KW-0540">Nuclease</keyword>
<dbReference type="InterPro" id="IPR013520">
    <property type="entry name" value="Ribonucl_H"/>
</dbReference>
<dbReference type="PANTHER" id="PTHR30231:SF41">
    <property type="entry name" value="DNA POLYMERASE III SUBUNIT EPSILON"/>
    <property type="match status" value="1"/>
</dbReference>
<dbReference type="GO" id="GO:0003677">
    <property type="term" value="F:DNA binding"/>
    <property type="evidence" value="ECO:0007669"/>
    <property type="project" value="InterPro"/>
</dbReference>
<dbReference type="GO" id="GO:0008408">
    <property type="term" value="F:3'-5' exonuclease activity"/>
    <property type="evidence" value="ECO:0007669"/>
    <property type="project" value="TreeGrafter"/>
</dbReference>
<keyword evidence="4" id="KW-1185">Reference proteome</keyword>
<dbReference type="GO" id="GO:0005829">
    <property type="term" value="C:cytosol"/>
    <property type="evidence" value="ECO:0007669"/>
    <property type="project" value="TreeGrafter"/>
</dbReference>
<dbReference type="Pfam" id="PF00929">
    <property type="entry name" value="RNase_T"/>
    <property type="match status" value="1"/>
</dbReference>
<feature type="domain" description="Exonuclease" evidence="2">
    <location>
        <begin position="42"/>
        <end position="208"/>
    </location>
</feature>
<dbReference type="HOGENOM" id="CLU_047806_7_2_11"/>
<dbReference type="NCBIfam" id="TIGR00573">
    <property type="entry name" value="dnaq"/>
    <property type="match status" value="1"/>
</dbReference>
<dbReference type="AlphaFoldDB" id="W5IIE0"/>
<keyword evidence="1 3" id="KW-0269">Exonuclease</keyword>